<evidence type="ECO:0000256" key="3">
    <source>
        <dbReference type="SAM" id="SignalP"/>
    </source>
</evidence>
<sequence length="317" mass="36052">PMKKKRLFGLAALMVVLAGCDGTLPYTSTNTSYNNTAKQYSESSSDYYSESQQVSYDAYGTLETKDCDKDAESVMKLITDNGGIIQSQDSNHATNYYTDFVGTELSVVAEIPKDNFETVVQALKENYHVQSFNISSRDVTDDIENTGETLEVKKARLDEINKKLEDDNLRFSEREELEADKIVLEDEIRALEEQQTQQTESVDFSTLTLSLREVDYFTSEGLPFWLPFARVFKNFFFILAWGLVIGLVAALSVTPFIFVASVAYLLIRKHQYKMFHKLKHKMGINQEFNSKEGTVKVDRNNNILLDGEKSPVEEPKE</sequence>
<comment type="caution">
    <text evidence="5">The sequence shown here is derived from an EMBL/GenBank/DDBJ whole genome shotgun (WGS) entry which is preliminary data.</text>
</comment>
<feature type="signal peptide" evidence="3">
    <location>
        <begin position="1"/>
        <end position="18"/>
    </location>
</feature>
<dbReference type="Proteomes" id="UP000541058">
    <property type="component" value="Unassembled WGS sequence"/>
</dbReference>
<evidence type="ECO:0000313" key="6">
    <source>
        <dbReference type="Proteomes" id="UP000541058"/>
    </source>
</evidence>
<dbReference type="RefSeq" id="WP_276648853.1">
    <property type="nucleotide sequence ID" value="NZ_JAAYSM010000241.1"/>
</dbReference>
<evidence type="ECO:0000256" key="1">
    <source>
        <dbReference type="SAM" id="Coils"/>
    </source>
</evidence>
<accession>A0A7X8C467</accession>
<protein>
    <submittedName>
        <fullName evidence="5">DUF4349 domain-containing protein</fullName>
    </submittedName>
</protein>
<keyword evidence="2" id="KW-0812">Transmembrane</keyword>
<keyword evidence="1" id="KW-0175">Coiled coil</keyword>
<feature type="transmembrane region" description="Helical" evidence="2">
    <location>
        <begin position="235"/>
        <end position="267"/>
    </location>
</feature>
<evidence type="ECO:0000259" key="4">
    <source>
        <dbReference type="Pfam" id="PF14257"/>
    </source>
</evidence>
<dbReference type="Pfam" id="PF14257">
    <property type="entry name" value="DUF4349"/>
    <property type="match status" value="1"/>
</dbReference>
<dbReference type="EMBL" id="JAAYSM010000241">
    <property type="protein sequence ID" value="NLJ18676.1"/>
    <property type="molecule type" value="Genomic_DNA"/>
</dbReference>
<feature type="chain" id="PRO_5038777658" evidence="3">
    <location>
        <begin position="19"/>
        <end position="317"/>
    </location>
</feature>
<reference evidence="5 6" key="1">
    <citation type="journal article" date="2020" name="Biotechnol. Biofuels">
        <title>New insights from the biogas microbiome by comprehensive genome-resolved metagenomics of nearly 1600 species originating from multiple anaerobic digesters.</title>
        <authorList>
            <person name="Campanaro S."/>
            <person name="Treu L."/>
            <person name="Rodriguez-R L.M."/>
            <person name="Kovalovszki A."/>
            <person name="Ziels R.M."/>
            <person name="Maus I."/>
            <person name="Zhu X."/>
            <person name="Kougias P.G."/>
            <person name="Basile A."/>
            <person name="Luo G."/>
            <person name="Schluter A."/>
            <person name="Konstantinidis K.T."/>
            <person name="Angelidaki I."/>
        </authorList>
    </citation>
    <scope>NUCLEOTIDE SEQUENCE [LARGE SCALE GENOMIC DNA]</scope>
    <source>
        <strain evidence="5">AS23ysBPME_34</strain>
    </source>
</reference>
<gene>
    <name evidence="5" type="ORF">GX355_07415</name>
</gene>
<dbReference type="AlphaFoldDB" id="A0A7X8C467"/>
<name>A0A7X8C467_9LACT</name>
<keyword evidence="3" id="KW-0732">Signal</keyword>
<organism evidence="5 6">
    <name type="scientific">Globicatella sulfidifaciens</name>
    <dbReference type="NCBI Taxonomy" id="136093"/>
    <lineage>
        <taxon>Bacteria</taxon>
        <taxon>Bacillati</taxon>
        <taxon>Bacillota</taxon>
        <taxon>Bacilli</taxon>
        <taxon>Lactobacillales</taxon>
        <taxon>Aerococcaceae</taxon>
        <taxon>Globicatella</taxon>
    </lineage>
</organism>
<keyword evidence="2" id="KW-1133">Transmembrane helix</keyword>
<evidence type="ECO:0000256" key="2">
    <source>
        <dbReference type="SAM" id="Phobius"/>
    </source>
</evidence>
<proteinExistence type="predicted"/>
<feature type="domain" description="DUF4349" evidence="4">
    <location>
        <begin position="52"/>
        <end position="268"/>
    </location>
</feature>
<feature type="non-terminal residue" evidence="5">
    <location>
        <position position="1"/>
    </location>
</feature>
<evidence type="ECO:0000313" key="5">
    <source>
        <dbReference type="EMBL" id="NLJ18676.1"/>
    </source>
</evidence>
<keyword evidence="2" id="KW-0472">Membrane</keyword>
<dbReference type="InterPro" id="IPR025645">
    <property type="entry name" value="DUF4349"/>
</dbReference>
<feature type="coiled-coil region" evidence="1">
    <location>
        <begin position="143"/>
        <end position="194"/>
    </location>
</feature>